<organism evidence="1 2">
    <name type="scientific">Lujinxingia litoralis</name>
    <dbReference type="NCBI Taxonomy" id="2211119"/>
    <lineage>
        <taxon>Bacteria</taxon>
        <taxon>Deltaproteobacteria</taxon>
        <taxon>Bradymonadales</taxon>
        <taxon>Lujinxingiaceae</taxon>
        <taxon>Lujinxingia</taxon>
    </lineage>
</organism>
<evidence type="ECO:0000313" key="1">
    <source>
        <dbReference type="EMBL" id="RAL20371.1"/>
    </source>
</evidence>
<name>A0A328C3I2_9DELT</name>
<evidence type="ECO:0000313" key="2">
    <source>
        <dbReference type="Proteomes" id="UP000249169"/>
    </source>
</evidence>
<reference evidence="1 2" key="1">
    <citation type="submission" date="2018-05" db="EMBL/GenBank/DDBJ databases">
        <title>Lujinxingia marina gen. nov. sp. nov., a new facultative anaerobic member of the class Deltaproteobacteria, and proposal of Lujinxingaceae fam. nov.</title>
        <authorList>
            <person name="Li C.-M."/>
        </authorList>
    </citation>
    <scope>NUCLEOTIDE SEQUENCE [LARGE SCALE GENOMIC DNA]</scope>
    <source>
        <strain evidence="1 2">B210</strain>
    </source>
</reference>
<comment type="caution">
    <text evidence="1">The sequence shown here is derived from an EMBL/GenBank/DDBJ whole genome shotgun (WGS) entry which is preliminary data.</text>
</comment>
<protein>
    <submittedName>
        <fullName evidence="1">Uncharacterized protein</fullName>
    </submittedName>
</protein>
<sequence>MVETPENARYLASPQKMEWLMRDRRFRQIGEERRERLLRAVARLPGARELVGQEVFEQALDEAVAMEGQAPLSEEERGLICDYLRVR</sequence>
<gene>
    <name evidence="1" type="ORF">DL240_17470</name>
</gene>
<proteinExistence type="predicted"/>
<dbReference type="Proteomes" id="UP000249169">
    <property type="component" value="Unassembled WGS sequence"/>
</dbReference>
<dbReference type="RefSeq" id="WP_111731187.1">
    <property type="nucleotide sequence ID" value="NZ_QHKO01000011.1"/>
</dbReference>
<dbReference type="OrthoDB" id="5521249at2"/>
<keyword evidence="2" id="KW-1185">Reference proteome</keyword>
<accession>A0A328C3I2</accession>
<dbReference type="AlphaFoldDB" id="A0A328C3I2"/>
<dbReference type="EMBL" id="QHKO01000011">
    <property type="protein sequence ID" value="RAL20371.1"/>
    <property type="molecule type" value="Genomic_DNA"/>
</dbReference>